<reference evidence="1 2" key="1">
    <citation type="submission" date="2021-06" db="EMBL/GenBank/DDBJ databases">
        <authorList>
            <person name="Palmer J.M."/>
        </authorList>
    </citation>
    <scope>NUCLEOTIDE SEQUENCE [LARGE SCALE GENOMIC DNA]</scope>
    <source>
        <strain evidence="1 2">XC_2019</strain>
        <tissue evidence="1">Muscle</tissue>
    </source>
</reference>
<keyword evidence="2" id="KW-1185">Reference proteome</keyword>
<name>A0ABV0S869_9TELE</name>
<evidence type="ECO:0000313" key="2">
    <source>
        <dbReference type="Proteomes" id="UP001434883"/>
    </source>
</evidence>
<comment type="caution">
    <text evidence="1">The sequence shown here is derived from an EMBL/GenBank/DDBJ whole genome shotgun (WGS) entry which is preliminary data.</text>
</comment>
<sequence length="83" mass="9175">MPMGARSRAIGRAATKVLYLQVCDLKAYLSVECCHTGSVYDAASVPICVRLVLPHLPHGEADHVKGSCDIYLQEQNTQRKVYQ</sequence>
<dbReference type="EMBL" id="JAHRIN010072034">
    <property type="protein sequence ID" value="MEQ2216760.1"/>
    <property type="molecule type" value="Genomic_DNA"/>
</dbReference>
<evidence type="ECO:0000313" key="1">
    <source>
        <dbReference type="EMBL" id="MEQ2216760.1"/>
    </source>
</evidence>
<organism evidence="1 2">
    <name type="scientific">Xenoophorus captivus</name>
    <dbReference type="NCBI Taxonomy" id="1517983"/>
    <lineage>
        <taxon>Eukaryota</taxon>
        <taxon>Metazoa</taxon>
        <taxon>Chordata</taxon>
        <taxon>Craniata</taxon>
        <taxon>Vertebrata</taxon>
        <taxon>Euteleostomi</taxon>
        <taxon>Actinopterygii</taxon>
        <taxon>Neopterygii</taxon>
        <taxon>Teleostei</taxon>
        <taxon>Neoteleostei</taxon>
        <taxon>Acanthomorphata</taxon>
        <taxon>Ovalentaria</taxon>
        <taxon>Atherinomorphae</taxon>
        <taxon>Cyprinodontiformes</taxon>
        <taxon>Goodeidae</taxon>
        <taxon>Xenoophorus</taxon>
    </lineage>
</organism>
<accession>A0ABV0S869</accession>
<gene>
    <name evidence="1" type="ORF">XENOCAPTIV_021853</name>
</gene>
<dbReference type="Proteomes" id="UP001434883">
    <property type="component" value="Unassembled WGS sequence"/>
</dbReference>
<protein>
    <submittedName>
        <fullName evidence="1">Uncharacterized protein</fullName>
    </submittedName>
</protein>
<proteinExistence type="predicted"/>